<evidence type="ECO:0000313" key="6">
    <source>
        <dbReference type="EMBL" id="BBO88724.1"/>
    </source>
</evidence>
<feature type="domain" description="IclR-ED" evidence="5">
    <location>
        <begin position="70"/>
        <end position="251"/>
    </location>
</feature>
<dbReference type="Proteomes" id="UP000422108">
    <property type="component" value="Chromosome"/>
</dbReference>
<protein>
    <submittedName>
        <fullName evidence="6">IclR family transcriptional regulator</fullName>
    </submittedName>
</protein>
<dbReference type="InterPro" id="IPR036390">
    <property type="entry name" value="WH_DNA-bd_sf"/>
</dbReference>
<dbReference type="SMART" id="SM00346">
    <property type="entry name" value="HTH_ICLR"/>
    <property type="match status" value="1"/>
</dbReference>
<keyword evidence="1" id="KW-0805">Transcription regulation</keyword>
<dbReference type="AlphaFoldDB" id="A0A5K8A8R0"/>
<dbReference type="InterPro" id="IPR036388">
    <property type="entry name" value="WH-like_DNA-bd_sf"/>
</dbReference>
<evidence type="ECO:0000259" key="4">
    <source>
        <dbReference type="PROSITE" id="PS51077"/>
    </source>
</evidence>
<keyword evidence="3" id="KW-0804">Transcription</keyword>
<evidence type="ECO:0000256" key="2">
    <source>
        <dbReference type="ARBA" id="ARBA00023125"/>
    </source>
</evidence>
<dbReference type="PANTHER" id="PTHR30136:SF35">
    <property type="entry name" value="HTH-TYPE TRANSCRIPTIONAL REGULATOR RV1719"/>
    <property type="match status" value="1"/>
</dbReference>
<dbReference type="InterPro" id="IPR005471">
    <property type="entry name" value="Tscrpt_reg_IclR_N"/>
</dbReference>
<gene>
    <name evidence="6" type="ORF">DSCOOX_19040</name>
</gene>
<keyword evidence="2" id="KW-0238">DNA-binding</keyword>
<dbReference type="InterPro" id="IPR029016">
    <property type="entry name" value="GAF-like_dom_sf"/>
</dbReference>
<evidence type="ECO:0000256" key="3">
    <source>
        <dbReference type="ARBA" id="ARBA00023163"/>
    </source>
</evidence>
<dbReference type="SUPFAM" id="SSF55781">
    <property type="entry name" value="GAF domain-like"/>
    <property type="match status" value="1"/>
</dbReference>
<dbReference type="PROSITE" id="PS51077">
    <property type="entry name" value="HTH_ICLR"/>
    <property type="match status" value="1"/>
</dbReference>
<dbReference type="GO" id="GO:0003677">
    <property type="term" value="F:DNA binding"/>
    <property type="evidence" value="ECO:0007669"/>
    <property type="project" value="UniProtKB-KW"/>
</dbReference>
<dbReference type="PANTHER" id="PTHR30136">
    <property type="entry name" value="HELIX-TURN-HELIX TRANSCRIPTIONAL REGULATOR, ICLR FAMILY"/>
    <property type="match status" value="1"/>
</dbReference>
<reference evidence="6 7" key="1">
    <citation type="submission" date="2019-11" db="EMBL/GenBank/DDBJ databases">
        <title>Comparative genomics of hydrocarbon-degrading Desulfosarcina strains.</title>
        <authorList>
            <person name="Watanabe M."/>
            <person name="Kojima H."/>
            <person name="Fukui M."/>
        </authorList>
    </citation>
    <scope>NUCLEOTIDE SEQUENCE [LARGE SCALE GENOMIC DNA]</scope>
    <source>
        <strain evidence="7">oXyS1</strain>
    </source>
</reference>
<dbReference type="Gene3D" id="1.10.10.10">
    <property type="entry name" value="Winged helix-like DNA-binding domain superfamily/Winged helix DNA-binding domain"/>
    <property type="match status" value="1"/>
</dbReference>
<dbReference type="EMBL" id="AP021879">
    <property type="protein sequence ID" value="BBO88724.1"/>
    <property type="molecule type" value="Genomic_DNA"/>
</dbReference>
<feature type="domain" description="HTH iclR-type" evidence="4">
    <location>
        <begin position="8"/>
        <end position="69"/>
    </location>
</feature>
<evidence type="ECO:0000259" key="5">
    <source>
        <dbReference type="PROSITE" id="PS51078"/>
    </source>
</evidence>
<dbReference type="InterPro" id="IPR014757">
    <property type="entry name" value="Tscrpt_reg_IclR_C"/>
</dbReference>
<name>A0A5K8A8R0_9BACT</name>
<organism evidence="6 7">
    <name type="scientific">Desulfosarcina ovata subsp. ovata</name>
    <dbReference type="NCBI Taxonomy" id="2752305"/>
    <lineage>
        <taxon>Bacteria</taxon>
        <taxon>Pseudomonadati</taxon>
        <taxon>Thermodesulfobacteriota</taxon>
        <taxon>Desulfobacteria</taxon>
        <taxon>Desulfobacterales</taxon>
        <taxon>Desulfosarcinaceae</taxon>
        <taxon>Desulfosarcina</taxon>
    </lineage>
</organism>
<dbReference type="RefSeq" id="WP_155309999.1">
    <property type="nucleotide sequence ID" value="NZ_AP021879.1"/>
</dbReference>
<dbReference type="SUPFAM" id="SSF46785">
    <property type="entry name" value="Winged helix' DNA-binding domain"/>
    <property type="match status" value="1"/>
</dbReference>
<accession>A0A5K8A8R0</accession>
<dbReference type="Pfam" id="PF09339">
    <property type="entry name" value="HTH_IclR"/>
    <property type="match status" value="1"/>
</dbReference>
<dbReference type="Gene3D" id="3.30.450.40">
    <property type="match status" value="1"/>
</dbReference>
<dbReference type="Pfam" id="PF01614">
    <property type="entry name" value="IclR_C"/>
    <property type="match status" value="1"/>
</dbReference>
<dbReference type="GO" id="GO:0003700">
    <property type="term" value="F:DNA-binding transcription factor activity"/>
    <property type="evidence" value="ECO:0007669"/>
    <property type="project" value="TreeGrafter"/>
</dbReference>
<evidence type="ECO:0000313" key="7">
    <source>
        <dbReference type="Proteomes" id="UP000422108"/>
    </source>
</evidence>
<dbReference type="PROSITE" id="PS51078">
    <property type="entry name" value="ICLR_ED"/>
    <property type="match status" value="1"/>
</dbReference>
<sequence>MPPAFKRVPAVEKCFAILELLTKTEKPLGISDISRQLTLNKSTVFNMVYTLIELDVLEGLDDGKFGLGTRFYVLGNASGRRSELIQVARPFLEKINRETKLSAFLGIRSELRAVLIDKVDSAHDIKISSEIGMQMPVLAGAGIKAMLSLLSDEKVDALLDGVTLRKYTPKAISEKRLYKAEIEKVRKEGLAFDREEYIEGMVAVGVPIRCKGRKIEAAIWAVGLKQQVSKAAVPNLNPLLKQVALDINQRL</sequence>
<keyword evidence="7" id="KW-1185">Reference proteome</keyword>
<dbReference type="InterPro" id="IPR050707">
    <property type="entry name" value="HTH_MetabolicPath_Reg"/>
</dbReference>
<proteinExistence type="predicted"/>
<evidence type="ECO:0000256" key="1">
    <source>
        <dbReference type="ARBA" id="ARBA00023015"/>
    </source>
</evidence>
<dbReference type="GO" id="GO:0045892">
    <property type="term" value="P:negative regulation of DNA-templated transcription"/>
    <property type="evidence" value="ECO:0007669"/>
    <property type="project" value="TreeGrafter"/>
</dbReference>